<dbReference type="EMBL" id="BART01006571">
    <property type="protein sequence ID" value="GAG65953.1"/>
    <property type="molecule type" value="Genomic_DNA"/>
</dbReference>
<accession>X0ZZU3</accession>
<gene>
    <name evidence="1" type="ORF">S01H4_14987</name>
</gene>
<proteinExistence type="predicted"/>
<organism evidence="1">
    <name type="scientific">marine sediment metagenome</name>
    <dbReference type="NCBI Taxonomy" id="412755"/>
    <lineage>
        <taxon>unclassified sequences</taxon>
        <taxon>metagenomes</taxon>
        <taxon>ecological metagenomes</taxon>
    </lineage>
</organism>
<sequence>MAVNDIFRVDYFMTSDDRRVSVSQYYNEILISTGTQEEVTAAIAAASEVDFWTDFWKPFASDELTYVETRCQQVYPTRQAPVISTTLGGEVGAVIGNAMNGTTAVLVAQYGIDWLANFRGRMYLPGLPEGSASFGRIDATPHGLIQTAATTFMTSDITPGAPAGGGYTPVVYSPTRATAVPPVDPVWSIMGVTPVRPRIATQRRRRTNVQLVS</sequence>
<reference evidence="1" key="1">
    <citation type="journal article" date="2014" name="Front. Microbiol.">
        <title>High frequency of phylogenetically diverse reductive dehalogenase-homologous genes in deep subseafloor sedimentary metagenomes.</title>
        <authorList>
            <person name="Kawai M."/>
            <person name="Futagami T."/>
            <person name="Toyoda A."/>
            <person name="Takaki Y."/>
            <person name="Nishi S."/>
            <person name="Hori S."/>
            <person name="Arai W."/>
            <person name="Tsubouchi T."/>
            <person name="Morono Y."/>
            <person name="Uchiyama I."/>
            <person name="Ito T."/>
            <person name="Fujiyama A."/>
            <person name="Inagaki F."/>
            <person name="Takami H."/>
        </authorList>
    </citation>
    <scope>NUCLEOTIDE SEQUENCE</scope>
    <source>
        <strain evidence="1">Expedition CK06-06</strain>
    </source>
</reference>
<name>X0ZZU3_9ZZZZ</name>
<comment type="caution">
    <text evidence="1">The sequence shown here is derived from an EMBL/GenBank/DDBJ whole genome shotgun (WGS) entry which is preliminary data.</text>
</comment>
<evidence type="ECO:0000313" key="1">
    <source>
        <dbReference type="EMBL" id="GAG65953.1"/>
    </source>
</evidence>
<protein>
    <submittedName>
        <fullName evidence="1">Uncharacterized protein</fullName>
    </submittedName>
</protein>
<dbReference type="AlphaFoldDB" id="X0ZZU3"/>